<comment type="caution">
    <text evidence="1">The sequence shown here is derived from an EMBL/GenBank/DDBJ whole genome shotgun (WGS) entry which is preliminary data.</text>
</comment>
<reference evidence="1 2" key="1">
    <citation type="submission" date="2023-04" db="EMBL/GenBank/DDBJ databases">
        <title>Genome of Basidiobolus ranarum AG-B5.</title>
        <authorList>
            <person name="Stajich J.E."/>
            <person name="Carter-House D."/>
            <person name="Gryganskyi A."/>
        </authorList>
    </citation>
    <scope>NUCLEOTIDE SEQUENCE [LARGE SCALE GENOMIC DNA]</scope>
    <source>
        <strain evidence="1 2">AG-B5</strain>
    </source>
</reference>
<sequence>MEHIKDKILFLESAIIHKKYNLIAPLGLLWCKVEDDTYYHIMCYREEEVAYRASKLIPKKNSGKTRMFADGKWTYLDIAYEERIMGLFSQRFDNVNLHISNFPLFGFISVLDNHMRIKVEYMRRGSNKDRRMDRRGRSLTSLKKIDLAVILVLLQTFVNKDDTEFQTHSEKAKSVMWDKLIQTYGSSLDPYIELIKQRQILERIWVTVTNWNAKKIRELIDDTLMISKLYIIL</sequence>
<accession>A0ABR2WC45</accession>
<dbReference type="Proteomes" id="UP001479436">
    <property type="component" value="Unassembled WGS sequence"/>
</dbReference>
<evidence type="ECO:0000313" key="2">
    <source>
        <dbReference type="Proteomes" id="UP001479436"/>
    </source>
</evidence>
<keyword evidence="2" id="KW-1185">Reference proteome</keyword>
<proteinExistence type="predicted"/>
<dbReference type="EMBL" id="JASJQH010006264">
    <property type="protein sequence ID" value="KAK9737027.1"/>
    <property type="molecule type" value="Genomic_DNA"/>
</dbReference>
<gene>
    <name evidence="1" type="ORF">K7432_018493</name>
</gene>
<evidence type="ECO:0000313" key="1">
    <source>
        <dbReference type="EMBL" id="KAK9737027.1"/>
    </source>
</evidence>
<protein>
    <submittedName>
        <fullName evidence="1">Uncharacterized protein</fullName>
    </submittedName>
</protein>
<organism evidence="1 2">
    <name type="scientific">Basidiobolus ranarum</name>
    <dbReference type="NCBI Taxonomy" id="34480"/>
    <lineage>
        <taxon>Eukaryota</taxon>
        <taxon>Fungi</taxon>
        <taxon>Fungi incertae sedis</taxon>
        <taxon>Zoopagomycota</taxon>
        <taxon>Entomophthoromycotina</taxon>
        <taxon>Basidiobolomycetes</taxon>
        <taxon>Basidiobolales</taxon>
        <taxon>Basidiobolaceae</taxon>
        <taxon>Basidiobolus</taxon>
    </lineage>
</organism>
<name>A0ABR2WC45_9FUNG</name>